<keyword evidence="2" id="KW-1185">Reference proteome</keyword>
<evidence type="ECO:0000313" key="1">
    <source>
        <dbReference type="EMBL" id="AJF70506.1"/>
    </source>
</evidence>
<accession>A0A0B5IDD0</accession>
<proteinExistence type="predicted"/>
<keyword evidence="1" id="KW-0614">Plasmid</keyword>
<sequence length="143" mass="15491">MDPSEAAKAEAISTYTSYWTELPKVYAIPSIDGTDLKRYTAAEALSQAEAGVKNLKTTKSVMTGLPVMTNPTVTDAALDKKTPSVTISSCLDVSQWKIIDKASGKPAVMPSNRVTKYVVVSLVERWPDGWKVLKAEPKADQPC</sequence>
<dbReference type="AlphaFoldDB" id="A0A0B5IDD0"/>
<evidence type="ECO:0000313" key="2">
    <source>
        <dbReference type="Proteomes" id="UP000031774"/>
    </source>
</evidence>
<name>A0A0B5IDD0_9ACTN</name>
<dbReference type="KEGG" id="svt:SVTN_39780"/>
<evidence type="ECO:0008006" key="3">
    <source>
        <dbReference type="Google" id="ProtNLM"/>
    </source>
</evidence>
<protein>
    <recommendedName>
        <fullName evidence="3">Secreted protein/lipoprotein</fullName>
    </recommendedName>
</protein>
<dbReference type="Proteomes" id="UP000031774">
    <property type="component" value="Plasmid pSVL1"/>
</dbReference>
<gene>
    <name evidence="1" type="ORF">SVTN_39780</name>
</gene>
<dbReference type="HOGENOM" id="CLU_106321_0_0_11"/>
<reference evidence="1 2" key="1">
    <citation type="submission" date="2014-12" db="EMBL/GenBank/DDBJ databases">
        <title>Complete genome sequence of Streptomyces vietnamensis strain GIMV4.0001, a genetic manipulable producer of the benzoisochromanequinone antibiotic granaticin.</title>
        <authorList>
            <person name="Deng M.R."/>
            <person name="Guo J."/>
            <person name="Ma L.Y."/>
            <person name="Feng G.D."/>
            <person name="Mo C.Y."/>
            <person name="Zhu H.H."/>
        </authorList>
    </citation>
    <scope>NUCLEOTIDE SEQUENCE [LARGE SCALE GENOMIC DNA]</scope>
    <source>
        <strain evidence="2">GIMV4.0001</strain>
        <plasmid evidence="1 2">pSVL1</plasmid>
    </source>
</reference>
<geneLocation type="plasmid" evidence="1 2">
    <name>pSVL1</name>
</geneLocation>
<dbReference type="EMBL" id="CP010408">
    <property type="protein sequence ID" value="AJF70506.1"/>
    <property type="molecule type" value="Genomic_DNA"/>
</dbReference>
<organism evidence="1 2">
    <name type="scientific">Streptomyces vietnamensis</name>
    <dbReference type="NCBI Taxonomy" id="362257"/>
    <lineage>
        <taxon>Bacteria</taxon>
        <taxon>Bacillati</taxon>
        <taxon>Actinomycetota</taxon>
        <taxon>Actinomycetes</taxon>
        <taxon>Kitasatosporales</taxon>
        <taxon>Streptomycetaceae</taxon>
        <taxon>Streptomyces</taxon>
    </lineage>
</organism>